<reference evidence="2 3" key="1">
    <citation type="submission" date="2019-02" db="EMBL/GenBank/DDBJ databases">
        <title>Planctomycetal bacteria perform biofilm scaping via a novel small molecule.</title>
        <authorList>
            <person name="Jeske O."/>
            <person name="Boedeker C."/>
            <person name="Wiegand S."/>
            <person name="Breitling P."/>
            <person name="Kallscheuer N."/>
            <person name="Jogler M."/>
            <person name="Rohde M."/>
            <person name="Petersen J."/>
            <person name="Medema M.H."/>
            <person name="Surup F."/>
            <person name="Jogler C."/>
        </authorList>
    </citation>
    <scope>NUCLEOTIDE SEQUENCE [LARGE SCALE GENOMIC DNA]</scope>
    <source>
        <strain evidence="2 3">Mal15</strain>
    </source>
</reference>
<sequence>MSDDRGDTENWQPGTTEEMLPRLYGELRMLAASCLRMEQPGQTLQATALVHEAFLRLAASTSSWDSEGHFFASAAKVMRRVLVDNARRKQTIKHGGAWNRVELFDFDLGRDPQGDRIVELDDLLHELASLDHRAAQIVEFRVFAGMTFDEIACALADNTSSVFRDWVFARAWLASKLQP</sequence>
<dbReference type="EMBL" id="CP036264">
    <property type="protein sequence ID" value="QEF96124.1"/>
    <property type="molecule type" value="Genomic_DNA"/>
</dbReference>
<dbReference type="RefSeq" id="WP_199773786.1">
    <property type="nucleotide sequence ID" value="NZ_CP036264.1"/>
</dbReference>
<dbReference type="GO" id="GO:0003700">
    <property type="term" value="F:DNA-binding transcription factor activity"/>
    <property type="evidence" value="ECO:0007669"/>
    <property type="project" value="InterPro"/>
</dbReference>
<dbReference type="SUPFAM" id="SSF88659">
    <property type="entry name" value="Sigma3 and sigma4 domains of RNA polymerase sigma factors"/>
    <property type="match status" value="1"/>
</dbReference>
<dbReference type="AlphaFoldDB" id="A0A5B9M987"/>
<dbReference type="NCBIfam" id="TIGR02937">
    <property type="entry name" value="sigma70-ECF"/>
    <property type="match status" value="1"/>
</dbReference>
<keyword evidence="3" id="KW-1185">Reference proteome</keyword>
<organism evidence="2 3">
    <name type="scientific">Stieleria maiorica</name>
    <dbReference type="NCBI Taxonomy" id="2795974"/>
    <lineage>
        <taxon>Bacteria</taxon>
        <taxon>Pseudomonadati</taxon>
        <taxon>Planctomycetota</taxon>
        <taxon>Planctomycetia</taxon>
        <taxon>Pirellulales</taxon>
        <taxon>Pirellulaceae</taxon>
        <taxon>Stieleria</taxon>
    </lineage>
</organism>
<gene>
    <name evidence="2" type="ORF">Mal15_01500</name>
</gene>
<dbReference type="InterPro" id="IPR011517">
    <property type="entry name" value="RNA_pol_sigma70_ECF-like"/>
</dbReference>
<protein>
    <submittedName>
        <fullName evidence="2">ECF sigma factor</fullName>
    </submittedName>
</protein>
<evidence type="ECO:0000313" key="3">
    <source>
        <dbReference type="Proteomes" id="UP000321353"/>
    </source>
</evidence>
<dbReference type="InterPro" id="IPR036388">
    <property type="entry name" value="WH-like_DNA-bd_sf"/>
</dbReference>
<evidence type="ECO:0000313" key="2">
    <source>
        <dbReference type="EMBL" id="QEF96124.1"/>
    </source>
</evidence>
<dbReference type="Proteomes" id="UP000321353">
    <property type="component" value="Chromosome"/>
</dbReference>
<name>A0A5B9M987_9BACT</name>
<dbReference type="NCBIfam" id="TIGR02999">
    <property type="entry name" value="Sig-70_X6"/>
    <property type="match status" value="1"/>
</dbReference>
<dbReference type="Gene3D" id="1.10.10.10">
    <property type="entry name" value="Winged helix-like DNA-binding domain superfamily/Winged helix DNA-binding domain"/>
    <property type="match status" value="1"/>
</dbReference>
<dbReference type="InterPro" id="IPR013324">
    <property type="entry name" value="RNA_pol_sigma_r3/r4-like"/>
</dbReference>
<dbReference type="InterPro" id="IPR053812">
    <property type="entry name" value="HTH_Sigma70_ECF-like"/>
</dbReference>
<dbReference type="InterPro" id="IPR014284">
    <property type="entry name" value="RNA_pol_sigma-70_dom"/>
</dbReference>
<accession>A0A5B9M987</accession>
<dbReference type="GO" id="GO:0006352">
    <property type="term" value="P:DNA-templated transcription initiation"/>
    <property type="evidence" value="ECO:0007669"/>
    <property type="project" value="InterPro"/>
</dbReference>
<evidence type="ECO:0000259" key="1">
    <source>
        <dbReference type="Pfam" id="PF07638"/>
    </source>
</evidence>
<feature type="domain" description="RNA polymerase sigma-70 ECF-like HTH" evidence="1">
    <location>
        <begin position="15"/>
        <end position="177"/>
    </location>
</feature>
<dbReference type="Pfam" id="PF07638">
    <property type="entry name" value="Sigma70_ECF"/>
    <property type="match status" value="1"/>
</dbReference>
<dbReference type="KEGG" id="smam:Mal15_01500"/>
<proteinExistence type="predicted"/>